<evidence type="ECO:0000313" key="1">
    <source>
        <dbReference type="EMBL" id="SVC89046.1"/>
    </source>
</evidence>
<gene>
    <name evidence="1" type="ORF">METZ01_LOCUS341900</name>
</gene>
<sequence length="56" mass="6610">MQEVRIYDAKGKLKNTISRAILEKRSSLILNSGPKDKKFLRSQLLRLQRRNKRKQG</sequence>
<name>A0A382QUA1_9ZZZZ</name>
<accession>A0A382QUA1</accession>
<dbReference type="EMBL" id="UINC01116953">
    <property type="protein sequence ID" value="SVC89046.1"/>
    <property type="molecule type" value="Genomic_DNA"/>
</dbReference>
<dbReference type="AlphaFoldDB" id="A0A382QUA1"/>
<proteinExistence type="predicted"/>
<protein>
    <submittedName>
        <fullName evidence="1">Uncharacterized protein</fullName>
    </submittedName>
</protein>
<organism evidence="1">
    <name type="scientific">marine metagenome</name>
    <dbReference type="NCBI Taxonomy" id="408172"/>
    <lineage>
        <taxon>unclassified sequences</taxon>
        <taxon>metagenomes</taxon>
        <taxon>ecological metagenomes</taxon>
    </lineage>
</organism>
<reference evidence="1" key="1">
    <citation type="submission" date="2018-05" db="EMBL/GenBank/DDBJ databases">
        <authorList>
            <person name="Lanie J.A."/>
            <person name="Ng W.-L."/>
            <person name="Kazmierczak K.M."/>
            <person name="Andrzejewski T.M."/>
            <person name="Davidsen T.M."/>
            <person name="Wayne K.J."/>
            <person name="Tettelin H."/>
            <person name="Glass J.I."/>
            <person name="Rusch D."/>
            <person name="Podicherti R."/>
            <person name="Tsui H.-C.T."/>
            <person name="Winkler M.E."/>
        </authorList>
    </citation>
    <scope>NUCLEOTIDE SEQUENCE</scope>
</reference>